<evidence type="ECO:0000259" key="3">
    <source>
        <dbReference type="PROSITE" id="PS50837"/>
    </source>
</evidence>
<dbReference type="AlphaFoldDB" id="A0A507API6"/>
<dbReference type="Pfam" id="PF22939">
    <property type="entry name" value="WHD_GPIID"/>
    <property type="match status" value="1"/>
</dbReference>
<dbReference type="Gene3D" id="3.40.50.300">
    <property type="entry name" value="P-loop containing nucleotide triphosphate hydrolases"/>
    <property type="match status" value="1"/>
</dbReference>
<dbReference type="Pfam" id="PF24809">
    <property type="entry name" value="DUF7708"/>
    <property type="match status" value="1"/>
</dbReference>
<name>A0A507API6_9PEZI</name>
<dbReference type="PROSITE" id="PS50837">
    <property type="entry name" value="NACHT"/>
    <property type="match status" value="1"/>
</dbReference>
<dbReference type="GeneID" id="41969682"/>
<dbReference type="PANTHER" id="PTHR10039:SF14">
    <property type="entry name" value="NACHT DOMAIN-CONTAINING PROTEIN"/>
    <property type="match status" value="1"/>
</dbReference>
<dbReference type="InterPro" id="IPR002110">
    <property type="entry name" value="Ankyrin_rpt"/>
</dbReference>
<evidence type="ECO:0000313" key="4">
    <source>
        <dbReference type="EMBL" id="TPX06739.1"/>
    </source>
</evidence>
<keyword evidence="2" id="KW-0040">ANK repeat</keyword>
<dbReference type="PROSITE" id="PS50297">
    <property type="entry name" value="ANK_REP_REGION"/>
    <property type="match status" value="1"/>
</dbReference>
<feature type="repeat" description="ANK" evidence="2">
    <location>
        <begin position="1155"/>
        <end position="1190"/>
    </location>
</feature>
<dbReference type="InterPro" id="IPR036770">
    <property type="entry name" value="Ankyrin_rpt-contain_sf"/>
</dbReference>
<dbReference type="STRING" id="1093900.A0A507API6"/>
<evidence type="ECO:0000313" key="5">
    <source>
        <dbReference type="Proteomes" id="UP000319257"/>
    </source>
</evidence>
<dbReference type="PROSITE" id="PS50088">
    <property type="entry name" value="ANK_REPEAT"/>
    <property type="match status" value="1"/>
</dbReference>
<protein>
    <recommendedName>
        <fullName evidence="3">NACHT domain-containing protein</fullName>
    </recommendedName>
</protein>
<dbReference type="Pfam" id="PF24883">
    <property type="entry name" value="NPHP3_N"/>
    <property type="match status" value="1"/>
</dbReference>
<dbReference type="InterPro" id="IPR056884">
    <property type="entry name" value="NPHP3-like_N"/>
</dbReference>
<accession>A0A507API6</accession>
<evidence type="ECO:0000256" key="1">
    <source>
        <dbReference type="ARBA" id="ARBA00022737"/>
    </source>
</evidence>
<dbReference type="RefSeq" id="XP_030988450.1">
    <property type="nucleotide sequence ID" value="XM_031136402.1"/>
</dbReference>
<reference evidence="4 5" key="1">
    <citation type="submission" date="2019-06" db="EMBL/GenBank/DDBJ databases">
        <title>Draft genome sequence of the filamentous fungus Phialemoniopsis curvata isolated from diesel fuel.</title>
        <authorList>
            <person name="Varaljay V.A."/>
            <person name="Lyon W.J."/>
            <person name="Crouch A.L."/>
            <person name="Drake C.E."/>
            <person name="Hollomon J.M."/>
            <person name="Nadeau L.J."/>
            <person name="Nunn H.S."/>
            <person name="Stevenson B.S."/>
            <person name="Bojanowski C.L."/>
            <person name="Crookes-Goodson W.J."/>
        </authorList>
    </citation>
    <scope>NUCLEOTIDE SEQUENCE [LARGE SCALE GENOMIC DNA]</scope>
    <source>
        <strain evidence="4 5">D216</strain>
    </source>
</reference>
<dbReference type="InParanoid" id="A0A507API6"/>
<dbReference type="InterPro" id="IPR056125">
    <property type="entry name" value="DUF7708"/>
</dbReference>
<organism evidence="4 5">
    <name type="scientific">Thyridium curvatum</name>
    <dbReference type="NCBI Taxonomy" id="1093900"/>
    <lineage>
        <taxon>Eukaryota</taxon>
        <taxon>Fungi</taxon>
        <taxon>Dikarya</taxon>
        <taxon>Ascomycota</taxon>
        <taxon>Pezizomycotina</taxon>
        <taxon>Sordariomycetes</taxon>
        <taxon>Sordariomycetidae</taxon>
        <taxon>Thyridiales</taxon>
        <taxon>Thyridiaceae</taxon>
        <taxon>Thyridium</taxon>
    </lineage>
</organism>
<sequence>MATQHTFPESATDAFKTAIQSFKKTLNNDKLYAQILQTSSIEQVYDMTDQLQKEQSKQHRLRNLAKVKPYLDRLDAYTGAIDTFVQAKPDILALIWGPIKLLIQWASVLSKSLDALIDMAAQIGYLLPKFGHAKRMFGDSDQIDLLLALFFQDILDFYSVALKFFTMPRESNGVLSLGCQLLEISDDAHSSSGWNLMFEAVWPKKKPEIEHIINRVGRHAAMLGTEVGLEHIQAAYEARTTDLEHFRKVHLRTKHTEYSILETAMAPTFYDKNLYELQDRLCEGTGDWILKHPTMQNWLDFRPEESGSIPRIVWLRGIPGAGKTFLAVCLIQKLRSMYREPNHVVFAILTHSLSVSTTSLSIFHSLIFQLARDHHLMSKGQPEEHESVLQDFICETDRGTLASSLDAATELLIKLLQLSGPVHIVIDGLDEIDERQRLHFLVQILTVSQSCPETRILIASRDEADIKAELESNATAIRADNCNASSIRHYVTVRCNQWIKAHNFSQEENQEIAVLLEPIAIKAQVTGMFMYAELILKGLDFLDGIDEIREELKVLPTDLKAAYGRIFSRINEQLPTEYLREKARKILGWVGCSPVPLTIQELDQALSIKVGDFCQIPGAYSTLKIVHLCGPVVEIVDNEVHFVHFTAKEYFFDSRISSHLSTARYTLSLANVCITYLCQPHHDPTLDHGTIARHLWKGAYRLHHFAVCEWFNLIKACCLFKELDKRSESWRQLPRLLEQLLKTRANNSFRSAGETAPLLLENAETLGPEVYELLCQEARFLKDSEMRLFTISKGEHLTFDPLKLRCTTVAVNRALEERICPLNAREPESTSSAPCLQGLQDFNFIQLNYGTKLFKCPFVSCALYRNGYEDVKLRQSHAKDHQRPWRCEIPACEYSEIGFLSRRMRDEHLDQFHCVDHSGESVSLRDKEVSEEDFSFASALIRANKVEIMRTWIKQYAGDIPRNTPYLNWKRDLTEKEQVWQALLTELASSGSVEMLQDVLGQDVRVFAIRNLCNIILNPAIASANLGIVEWIAANYKSPHSSSEHYSATLALAFQVENFHAIQEALKPLSLHLFKTGEKQIAFYSREIIASTANCPRREDILISLWKDLKMIRNPRRVHLESGLCTVAATTCSIKLASALLELGARADGRGSGLKTPAPLHRAAMKDSLRNARLMRFLLQRGANADITYRKTDGFVDRQYRFKEAKISDEVGTKGLFNWLGKSWEELIRDPWEAN</sequence>
<dbReference type="Proteomes" id="UP000319257">
    <property type="component" value="Unassembled WGS sequence"/>
</dbReference>
<dbReference type="PANTHER" id="PTHR10039">
    <property type="entry name" value="AMELOGENIN"/>
    <property type="match status" value="1"/>
</dbReference>
<proteinExistence type="predicted"/>
<dbReference type="Gene3D" id="1.25.40.20">
    <property type="entry name" value="Ankyrin repeat-containing domain"/>
    <property type="match status" value="1"/>
</dbReference>
<dbReference type="SUPFAM" id="SSF48403">
    <property type="entry name" value="Ankyrin repeat"/>
    <property type="match status" value="1"/>
</dbReference>
<dbReference type="OrthoDB" id="4062651at2759"/>
<keyword evidence="1" id="KW-0677">Repeat</keyword>
<dbReference type="InterPro" id="IPR027417">
    <property type="entry name" value="P-loop_NTPase"/>
</dbReference>
<feature type="domain" description="NACHT" evidence="3">
    <location>
        <begin position="311"/>
        <end position="464"/>
    </location>
</feature>
<comment type="caution">
    <text evidence="4">The sequence shown here is derived from an EMBL/GenBank/DDBJ whole genome shotgun (WGS) entry which is preliminary data.</text>
</comment>
<evidence type="ECO:0000256" key="2">
    <source>
        <dbReference type="PROSITE-ProRule" id="PRU00023"/>
    </source>
</evidence>
<gene>
    <name evidence="4" type="ORF">E0L32_002235</name>
</gene>
<dbReference type="EMBL" id="SKBQ01000009">
    <property type="protein sequence ID" value="TPX06739.1"/>
    <property type="molecule type" value="Genomic_DNA"/>
</dbReference>
<dbReference type="InterPro" id="IPR007111">
    <property type="entry name" value="NACHT_NTPase"/>
</dbReference>
<dbReference type="InterPro" id="IPR054471">
    <property type="entry name" value="GPIID_WHD"/>
</dbReference>
<dbReference type="SUPFAM" id="SSF52540">
    <property type="entry name" value="P-loop containing nucleoside triphosphate hydrolases"/>
    <property type="match status" value="1"/>
</dbReference>
<keyword evidence="5" id="KW-1185">Reference proteome</keyword>